<organism evidence="5 6">
    <name type="scientific">Paspalum notatum var. saurae</name>
    <dbReference type="NCBI Taxonomy" id="547442"/>
    <lineage>
        <taxon>Eukaryota</taxon>
        <taxon>Viridiplantae</taxon>
        <taxon>Streptophyta</taxon>
        <taxon>Embryophyta</taxon>
        <taxon>Tracheophyta</taxon>
        <taxon>Spermatophyta</taxon>
        <taxon>Magnoliopsida</taxon>
        <taxon>Liliopsida</taxon>
        <taxon>Poales</taxon>
        <taxon>Poaceae</taxon>
        <taxon>PACMAD clade</taxon>
        <taxon>Panicoideae</taxon>
        <taxon>Andropogonodae</taxon>
        <taxon>Paspaleae</taxon>
        <taxon>Paspalinae</taxon>
        <taxon>Paspalum</taxon>
    </lineage>
</organism>
<evidence type="ECO:0000256" key="2">
    <source>
        <dbReference type="SAM" id="MobiDB-lite"/>
    </source>
</evidence>
<dbReference type="GO" id="GO:0098542">
    <property type="term" value="P:defense response to other organism"/>
    <property type="evidence" value="ECO:0007669"/>
    <property type="project" value="TreeGrafter"/>
</dbReference>
<sequence length="1006" mass="112910">MASDEEHEQGLAESVPSASEEQQQEETEDGDQKAPAASALYEQEASEIEEELRSLIEKMSAVLEAGGPRRLLVFIKMELTCILPSSFPDNPIDGTLLPWLRELLDYARVFDAYLPGSRTLLRRATPCFRSGTGRSELGCYRLTWLIFWLAEHPCRYRWRSLLVPNSDHGQPQPQPHQVDQAGGLHLRLVGIDRPTTKILRWLIPPEGKRETGEKRLRVMAIVGPVGVGKTTLARELRCRLIMCGSAGGGFDYFQNNLMAQASRGDDRNELLLRDILSQVSDHGPAAPALSSDQSQPETMEMLVRLVSQRLQNKRFCESVHWYFIIIDDIWKESDWLQMKDAFPNDNLGSRIVVTTRFTSTAWKCCSDSDGLVHEMKPLNQMDSERLLLAKSCSPADGCPLPVKVKPLQEDEAEEHKRFASYHEEQAPHLPKRIEQALSSAFGDLDDWFRLPCLYMSMFPYGYKFDVDRLGFKLECEGLIDDPTILGKEVISGLVDMNVITCSAAADSKHNNLDEAETSQFHVNHFMHQFIASKSAEAGFGFTSATLHLMAAASAPRRLALHHPDPNIPSLLEAMDLSQTRSLAVSGAVTGITLNKFAFLVVLDLEGWENLKDEDLLHVCKMSTLKYLSVRNTRVSKLPKEIKELWTLSSLDVSYTHVDELPLEVFKLPYLERLDLRGTRIRQLPKQIAGLHWLTFLLVDSFETRVPDDATTLATVDLTQHPASFVRALGDIRWLEVLAVTWSFHQSTDKDYCKALLSSIQKWESLRSLTIHCGLGCSMEFLGSQMDRPPIKLTKFMVTAGRFARVPRWLDGLEDLAFVQITVCKQGKGDLEILGGLPRLQRLILGLDFIPSEAVVIENTGFHEHEKLSIDCPMPWLTFSEGAMRRLTYLQLKFCATPAKQDRVPSGIVNICRITQVALCYNAQYINSPSIKMTVEALWKEVAKHRNPIDLYINGIEQDEAQAVDEAKEYAIGSSSRIGAGATDDGASQAVREEATTAVLIEITEAE</sequence>
<dbReference type="EMBL" id="CP144745">
    <property type="protein sequence ID" value="WVZ50608.1"/>
    <property type="molecule type" value="Genomic_DNA"/>
</dbReference>
<dbReference type="Gene3D" id="3.40.50.300">
    <property type="entry name" value="P-loop containing nucleotide triphosphate hydrolases"/>
    <property type="match status" value="1"/>
</dbReference>
<evidence type="ECO:0000256" key="1">
    <source>
        <dbReference type="ARBA" id="ARBA00022737"/>
    </source>
</evidence>
<dbReference type="InterPro" id="IPR027417">
    <property type="entry name" value="P-loop_NTPase"/>
</dbReference>
<protein>
    <recommendedName>
        <fullName evidence="7">NB-ARC domain-containing protein</fullName>
    </recommendedName>
</protein>
<name>A0AAQ3PMR2_PASNO</name>
<dbReference type="Pfam" id="PF23598">
    <property type="entry name" value="LRR_14"/>
    <property type="match status" value="1"/>
</dbReference>
<keyword evidence="6" id="KW-1185">Reference proteome</keyword>
<dbReference type="GO" id="GO:0043531">
    <property type="term" value="F:ADP binding"/>
    <property type="evidence" value="ECO:0007669"/>
    <property type="project" value="InterPro"/>
</dbReference>
<dbReference type="AlphaFoldDB" id="A0AAQ3PMR2"/>
<feature type="region of interest" description="Disordered" evidence="2">
    <location>
        <begin position="1"/>
        <end position="40"/>
    </location>
</feature>
<dbReference type="InterPro" id="IPR044974">
    <property type="entry name" value="Disease_R_plants"/>
</dbReference>
<dbReference type="InterPro" id="IPR002182">
    <property type="entry name" value="NB-ARC"/>
</dbReference>
<evidence type="ECO:0000313" key="6">
    <source>
        <dbReference type="Proteomes" id="UP001341281"/>
    </source>
</evidence>
<dbReference type="PANTHER" id="PTHR23155">
    <property type="entry name" value="DISEASE RESISTANCE PROTEIN RP"/>
    <property type="match status" value="1"/>
</dbReference>
<evidence type="ECO:0000259" key="3">
    <source>
        <dbReference type="Pfam" id="PF00931"/>
    </source>
</evidence>
<dbReference type="Proteomes" id="UP001341281">
    <property type="component" value="Chromosome 01"/>
</dbReference>
<dbReference type="InterPro" id="IPR032675">
    <property type="entry name" value="LRR_dom_sf"/>
</dbReference>
<feature type="domain" description="Disease resistance R13L4/SHOC-2-like LRR" evidence="4">
    <location>
        <begin position="650"/>
        <end position="946"/>
    </location>
</feature>
<dbReference type="PANTHER" id="PTHR23155:SF957">
    <property type="entry name" value="OS11G0606800 PROTEIN"/>
    <property type="match status" value="1"/>
</dbReference>
<feature type="domain" description="NB-ARC" evidence="3">
    <location>
        <begin position="215"/>
        <end position="382"/>
    </location>
</feature>
<reference evidence="5 6" key="1">
    <citation type="submission" date="2024-02" db="EMBL/GenBank/DDBJ databases">
        <title>High-quality chromosome-scale genome assembly of Pensacola bahiagrass (Paspalum notatum Flugge var. saurae).</title>
        <authorList>
            <person name="Vega J.M."/>
            <person name="Podio M."/>
            <person name="Orjuela J."/>
            <person name="Siena L.A."/>
            <person name="Pessino S.C."/>
            <person name="Combes M.C."/>
            <person name="Mariac C."/>
            <person name="Albertini E."/>
            <person name="Pupilli F."/>
            <person name="Ortiz J.P.A."/>
            <person name="Leblanc O."/>
        </authorList>
    </citation>
    <scope>NUCLEOTIDE SEQUENCE [LARGE SCALE GENOMIC DNA]</scope>
    <source>
        <strain evidence="5">R1</strain>
        <tissue evidence="5">Leaf</tissue>
    </source>
</reference>
<dbReference type="Gene3D" id="3.80.10.10">
    <property type="entry name" value="Ribonuclease Inhibitor"/>
    <property type="match status" value="1"/>
</dbReference>
<accession>A0AAQ3PMR2</accession>
<evidence type="ECO:0008006" key="7">
    <source>
        <dbReference type="Google" id="ProtNLM"/>
    </source>
</evidence>
<dbReference type="SUPFAM" id="SSF52540">
    <property type="entry name" value="P-loop containing nucleoside triphosphate hydrolases"/>
    <property type="match status" value="1"/>
</dbReference>
<dbReference type="SUPFAM" id="SSF52047">
    <property type="entry name" value="RNI-like"/>
    <property type="match status" value="1"/>
</dbReference>
<keyword evidence="1" id="KW-0677">Repeat</keyword>
<proteinExistence type="predicted"/>
<dbReference type="InterPro" id="IPR055414">
    <property type="entry name" value="LRR_R13L4/SHOC2-like"/>
</dbReference>
<gene>
    <name evidence="5" type="ORF">U9M48_001848</name>
</gene>
<dbReference type="Pfam" id="PF00931">
    <property type="entry name" value="NB-ARC"/>
    <property type="match status" value="1"/>
</dbReference>
<evidence type="ECO:0000313" key="5">
    <source>
        <dbReference type="EMBL" id="WVZ50608.1"/>
    </source>
</evidence>
<evidence type="ECO:0000259" key="4">
    <source>
        <dbReference type="Pfam" id="PF23598"/>
    </source>
</evidence>